<gene>
    <name evidence="1" type="ORF">EQG53_15010</name>
    <name evidence="2" type="ORF">I6H83_07440</name>
</gene>
<proteinExistence type="predicted"/>
<dbReference type="Proteomes" id="UP000287388">
    <property type="component" value="Chromosome"/>
</dbReference>
<organism evidence="1 3">
    <name type="scientific">Brevundimonas diminuta</name>
    <name type="common">Pseudomonas diminuta</name>
    <dbReference type="NCBI Taxonomy" id="293"/>
    <lineage>
        <taxon>Bacteria</taxon>
        <taxon>Pseudomonadati</taxon>
        <taxon>Pseudomonadota</taxon>
        <taxon>Alphaproteobacteria</taxon>
        <taxon>Caulobacterales</taxon>
        <taxon>Caulobacteraceae</taxon>
        <taxon>Brevundimonas</taxon>
    </lineage>
</organism>
<evidence type="ECO:0000313" key="4">
    <source>
        <dbReference type="Proteomes" id="UP000596117"/>
    </source>
</evidence>
<sequence>MTTLDLRPLKKRGLTILRLSAEEWQELLEGRQGGSRFTLVFPHDVARAAKAKSPVLVVIVGGQTHGGDWDEPVRVQAQLKLGWIKSIQAVATRDSRVSFDYLRTIGPRTLGKLAGASAPAQLKPHVDRAVASKAPFTGLTPKVSDWFIDRIAASEDDRPALSQLLALLGRQTTFRNAVALQEDALTLALKAFGAKDAPATELALTQRTTALAGARLQEDVVIEHDARWMPGWTLSDSDLTGRAVFTQGDDELQVFTANKQPLERLFGVDLIYLNERQRAIVMVQYKMMDPEPRQFRIVETEFGSMKQQLDSEWTVPINKQFKAEITRMKRFTAAIGGSNAYRMHASPFFFKLVRRNGATGNAGLLLSLEHLEHMMAGGILTGPKGGLRISYNALAGQYLRGETFVDVVRSGYIGSHSATTAHLEQLIEATLDGGRAVVAAIERTLPKVV</sequence>
<keyword evidence="4" id="KW-1185">Reference proteome</keyword>
<accession>A0A410P0E3</accession>
<dbReference type="RefSeq" id="WP_128720303.1">
    <property type="nucleotide sequence ID" value="NZ_BJNC01000037.1"/>
</dbReference>
<dbReference type="EMBL" id="CP035093">
    <property type="protein sequence ID" value="QAT15545.1"/>
    <property type="molecule type" value="Genomic_DNA"/>
</dbReference>
<dbReference type="Proteomes" id="UP000596117">
    <property type="component" value="Chromosome"/>
</dbReference>
<reference evidence="2 4" key="2">
    <citation type="submission" date="2020-12" db="EMBL/GenBank/DDBJ databases">
        <title>FDA dAtabase for Regulatory Grade micrObial Sequences (FDA-ARGOS): Supporting development and validation of Infectious Disease Dx tests.</title>
        <authorList>
            <person name="Kerrigan L."/>
            <person name="Long C."/>
            <person name="Tallon L."/>
            <person name="Sadzewicz L."/>
            <person name="Zhao X."/>
            <person name="Boylan J."/>
            <person name="Ott S."/>
            <person name="Bowen H."/>
            <person name="Vavikolanu K."/>
            <person name="Mehta A."/>
            <person name="Aluvathingal J."/>
            <person name="Nadendla S."/>
            <person name="Yan Y."/>
            <person name="Sichtig H."/>
        </authorList>
    </citation>
    <scope>NUCLEOTIDE SEQUENCE [LARGE SCALE GENOMIC DNA]</scope>
    <source>
        <strain evidence="2 4">FDAARGOS_1026</strain>
    </source>
</reference>
<dbReference type="KEGG" id="bdm:EQG53_15010"/>
<name>A0A410P0E3_BREDI</name>
<reference evidence="1 3" key="1">
    <citation type="submission" date="2019-01" db="EMBL/GenBank/DDBJ databases">
        <title>Brevundimonas diminuta Genome sequencing and assembly.</title>
        <authorList>
            <person name="Chen H."/>
        </authorList>
    </citation>
    <scope>NUCLEOTIDE SEQUENCE [LARGE SCALE GENOMIC DNA]</scope>
    <source>
        <strain evidence="1">ATCC</strain>
        <strain evidence="3">ATCC(B) 19146</strain>
    </source>
</reference>
<evidence type="ECO:0000313" key="2">
    <source>
        <dbReference type="EMBL" id="QQB90238.1"/>
    </source>
</evidence>
<dbReference type="AlphaFoldDB" id="A0A410P0E3"/>
<evidence type="ECO:0000313" key="3">
    <source>
        <dbReference type="Proteomes" id="UP000287388"/>
    </source>
</evidence>
<dbReference type="EMBL" id="CP066026">
    <property type="protein sequence ID" value="QQB90238.1"/>
    <property type="molecule type" value="Genomic_DNA"/>
</dbReference>
<protein>
    <submittedName>
        <fullName evidence="1">Uncharacterized protein</fullName>
    </submittedName>
</protein>
<evidence type="ECO:0000313" key="1">
    <source>
        <dbReference type="EMBL" id="QAT15545.1"/>
    </source>
</evidence>